<evidence type="ECO:0000259" key="7">
    <source>
        <dbReference type="PROSITE" id="PS50157"/>
    </source>
</evidence>
<dbReference type="WBParaSite" id="maker-uti_cns_0046648-snap-gene-0.4-mRNA-1">
    <property type="protein sequence ID" value="maker-uti_cns_0046648-snap-gene-0.4-mRNA-1"/>
    <property type="gene ID" value="maker-uti_cns_0046648-snap-gene-0.4"/>
</dbReference>
<keyword evidence="3 5" id="KW-0863">Zinc-finger</keyword>
<keyword evidence="1" id="KW-0479">Metal-binding</keyword>
<evidence type="ECO:0000313" key="8">
    <source>
        <dbReference type="Proteomes" id="UP000095280"/>
    </source>
</evidence>
<dbReference type="PROSITE" id="PS00028">
    <property type="entry name" value="ZINC_FINGER_C2H2_1"/>
    <property type="match status" value="4"/>
</dbReference>
<name>A0A1I8JCM2_9PLAT</name>
<sequence>LSTAMLLPQVLRGVGRSLTMTCEEEPLSDIQLQELDRRRANLERFQSGMRPLAEAVNVVGTAEEAATDANGLLLTSSLGVLAHAGVAAAHEALAQQDWRLDRLLTEDGAPAVICQRQAQRSSPVKGALAGLGVGDEEHQALDLAESAFQHRDQGAIHISSCVQRPKHNGLLVQGRGSEAVAATQAESAADEEGLPLLEEGIEIVTFGDDPNQLYVHDSQNPCDQDGNTVLVALDVYYFARQECQQASQPEPRQDLRFRCHLCSKILYSNLSTVRHILGHFEPASQSVSALLQDCSTEIVRCPACPATFAGHYQLAEHRADSHLTPAGRKLCRVCDREFANTEQFARHMRTRHLRRQMPYACQLCSFRTSVLRDILTHFCRMHAASPHLLCPLCLKAIRITFPSSSGAAYAPGAIGGDSSGLTGVFTQHLQRHFDDDNSSSAAAAASSSGKRCNQCQLSFVTKSDLNMHQQLDHRPGDLQQLEDLEQHQQSASPQKGPGSSQQLKSLNAAPAETARDLSGVALPPHLDSAMLCLECRRPLNGPDHRHYVPCTAGQCRYATCCGPAYQRHVASHASAAATPPVAMETDDSADKNEDGLGDFYCPTCGFATDSGDNMAEHLEAGACGSQSALLLPEMP</sequence>
<dbReference type="InterPro" id="IPR013087">
    <property type="entry name" value="Znf_C2H2_type"/>
</dbReference>
<evidence type="ECO:0000256" key="2">
    <source>
        <dbReference type="ARBA" id="ARBA00022737"/>
    </source>
</evidence>
<dbReference type="SMART" id="SM00355">
    <property type="entry name" value="ZnF_C2H2"/>
    <property type="match status" value="7"/>
</dbReference>
<evidence type="ECO:0000256" key="1">
    <source>
        <dbReference type="ARBA" id="ARBA00022723"/>
    </source>
</evidence>
<evidence type="ECO:0000256" key="6">
    <source>
        <dbReference type="SAM" id="MobiDB-lite"/>
    </source>
</evidence>
<dbReference type="Gene3D" id="3.30.160.60">
    <property type="entry name" value="Classic Zinc Finger"/>
    <property type="match status" value="1"/>
</dbReference>
<dbReference type="PANTHER" id="PTHR24408">
    <property type="entry name" value="ZINC FINGER PROTEIN"/>
    <property type="match status" value="1"/>
</dbReference>
<dbReference type="GO" id="GO:0043565">
    <property type="term" value="F:sequence-specific DNA binding"/>
    <property type="evidence" value="ECO:0007669"/>
    <property type="project" value="TreeGrafter"/>
</dbReference>
<evidence type="ECO:0000256" key="5">
    <source>
        <dbReference type="PROSITE-ProRule" id="PRU00042"/>
    </source>
</evidence>
<dbReference type="GO" id="GO:0005634">
    <property type="term" value="C:nucleus"/>
    <property type="evidence" value="ECO:0007669"/>
    <property type="project" value="TreeGrafter"/>
</dbReference>
<accession>A0A1I8JCM2</accession>
<proteinExistence type="predicted"/>
<dbReference type="InterPro" id="IPR057618">
    <property type="entry name" value="Znf_POGZ/Z280C-D-like"/>
</dbReference>
<reference evidence="9" key="1">
    <citation type="submission" date="2016-11" db="UniProtKB">
        <authorList>
            <consortium name="WormBaseParasite"/>
        </authorList>
    </citation>
    <scope>IDENTIFICATION</scope>
</reference>
<protein>
    <submittedName>
        <fullName evidence="9">C2H2-type domain-containing protein</fullName>
    </submittedName>
</protein>
<feature type="compositionally biased region" description="Polar residues" evidence="6">
    <location>
        <begin position="490"/>
        <end position="505"/>
    </location>
</feature>
<dbReference type="GO" id="GO:0000981">
    <property type="term" value="F:DNA-binding transcription factor activity, RNA polymerase II-specific"/>
    <property type="evidence" value="ECO:0007669"/>
    <property type="project" value="TreeGrafter"/>
</dbReference>
<evidence type="ECO:0000256" key="3">
    <source>
        <dbReference type="ARBA" id="ARBA00022771"/>
    </source>
</evidence>
<dbReference type="PANTHER" id="PTHR24408:SF58">
    <property type="entry name" value="TRANSCRIPTION FACTOR (TFIIIA), PUTATIVE (AFU_ORTHOLOGUE AFUA_1G05150)-RELATED"/>
    <property type="match status" value="1"/>
</dbReference>
<dbReference type="Pfam" id="PF00096">
    <property type="entry name" value="zf-C2H2"/>
    <property type="match status" value="2"/>
</dbReference>
<keyword evidence="2" id="KW-0677">Repeat</keyword>
<keyword evidence="4" id="KW-0862">Zinc</keyword>
<dbReference type="PROSITE" id="PS50157">
    <property type="entry name" value="ZINC_FINGER_C2H2_2"/>
    <property type="match status" value="2"/>
</dbReference>
<feature type="region of interest" description="Disordered" evidence="6">
    <location>
        <begin position="484"/>
        <end position="511"/>
    </location>
</feature>
<dbReference type="InterPro" id="IPR036236">
    <property type="entry name" value="Znf_C2H2_sf"/>
</dbReference>
<keyword evidence="8" id="KW-1185">Reference proteome</keyword>
<dbReference type="SUPFAM" id="SSF57667">
    <property type="entry name" value="beta-beta-alpha zinc fingers"/>
    <property type="match status" value="1"/>
</dbReference>
<dbReference type="AlphaFoldDB" id="A0A1I8JCM2"/>
<feature type="domain" description="C2H2-type" evidence="7">
    <location>
        <begin position="329"/>
        <end position="357"/>
    </location>
</feature>
<evidence type="ECO:0000256" key="4">
    <source>
        <dbReference type="ARBA" id="ARBA00022833"/>
    </source>
</evidence>
<dbReference type="Proteomes" id="UP000095280">
    <property type="component" value="Unplaced"/>
</dbReference>
<feature type="domain" description="C2H2-type" evidence="7">
    <location>
        <begin position="450"/>
        <end position="473"/>
    </location>
</feature>
<dbReference type="Pfam" id="PF25429">
    <property type="entry name" value="zf-POGZ"/>
    <property type="match status" value="1"/>
</dbReference>
<dbReference type="GO" id="GO:0008270">
    <property type="term" value="F:zinc ion binding"/>
    <property type="evidence" value="ECO:0007669"/>
    <property type="project" value="UniProtKB-KW"/>
</dbReference>
<evidence type="ECO:0000313" key="9">
    <source>
        <dbReference type="WBParaSite" id="maker-uti_cns_0046648-snap-gene-0.4-mRNA-1"/>
    </source>
</evidence>
<organism evidence="8 9">
    <name type="scientific">Macrostomum lignano</name>
    <dbReference type="NCBI Taxonomy" id="282301"/>
    <lineage>
        <taxon>Eukaryota</taxon>
        <taxon>Metazoa</taxon>
        <taxon>Spiralia</taxon>
        <taxon>Lophotrochozoa</taxon>
        <taxon>Platyhelminthes</taxon>
        <taxon>Rhabditophora</taxon>
        <taxon>Macrostomorpha</taxon>
        <taxon>Macrostomida</taxon>
        <taxon>Macrostomidae</taxon>
        <taxon>Macrostomum</taxon>
    </lineage>
</organism>